<evidence type="ECO:0000256" key="1">
    <source>
        <dbReference type="SAM" id="MobiDB-lite"/>
    </source>
</evidence>
<dbReference type="Proteomes" id="UP000823388">
    <property type="component" value="Chromosome 8N"/>
</dbReference>
<feature type="region of interest" description="Disordered" evidence="1">
    <location>
        <begin position="112"/>
        <end position="183"/>
    </location>
</feature>
<dbReference type="Pfam" id="PF12874">
    <property type="entry name" value="zf-met"/>
    <property type="match status" value="4"/>
</dbReference>
<evidence type="ECO:0000313" key="4">
    <source>
        <dbReference type="Proteomes" id="UP000823388"/>
    </source>
</evidence>
<name>A0A8T0PCE2_PANVG</name>
<dbReference type="EMBL" id="CM029052">
    <property type="protein sequence ID" value="KAG2556916.1"/>
    <property type="molecule type" value="Genomic_DNA"/>
</dbReference>
<dbReference type="SMART" id="SM00451">
    <property type="entry name" value="ZnF_U1"/>
    <property type="match status" value="4"/>
</dbReference>
<protein>
    <recommendedName>
        <fullName evidence="2">C2H2-type domain-containing protein</fullName>
    </recommendedName>
</protein>
<dbReference type="PROSITE" id="PS00028">
    <property type="entry name" value="ZINC_FINGER_C2H2_1"/>
    <property type="match status" value="2"/>
</dbReference>
<feature type="domain" description="C2H2-type" evidence="2">
    <location>
        <begin position="254"/>
        <end position="276"/>
    </location>
</feature>
<dbReference type="InterPro" id="IPR003604">
    <property type="entry name" value="Matrin/U1-like-C_Znf_C2H2"/>
</dbReference>
<evidence type="ECO:0000313" key="3">
    <source>
        <dbReference type="EMBL" id="KAG2556916.1"/>
    </source>
</evidence>
<keyword evidence="4" id="KW-1185">Reference proteome</keyword>
<dbReference type="PANTHER" id="PTHR47487">
    <property type="entry name" value="OS06G0651300 PROTEIN-RELATED"/>
    <property type="match status" value="1"/>
</dbReference>
<dbReference type="AlphaFoldDB" id="A0A8T0PCE2"/>
<comment type="caution">
    <text evidence="3">The sequence shown here is derived from an EMBL/GenBank/DDBJ whole genome shotgun (WGS) entry which is preliminary data.</text>
</comment>
<feature type="compositionally biased region" description="Basic and acidic residues" evidence="1">
    <location>
        <begin position="117"/>
        <end position="151"/>
    </location>
</feature>
<dbReference type="GO" id="GO:0008270">
    <property type="term" value="F:zinc ion binding"/>
    <property type="evidence" value="ECO:0007669"/>
    <property type="project" value="InterPro"/>
</dbReference>
<dbReference type="Gene3D" id="3.30.160.60">
    <property type="entry name" value="Classic Zinc Finger"/>
    <property type="match status" value="4"/>
</dbReference>
<dbReference type="SUPFAM" id="SSF57667">
    <property type="entry name" value="beta-beta-alpha zinc fingers"/>
    <property type="match status" value="4"/>
</dbReference>
<dbReference type="PANTHER" id="PTHR47487:SF9">
    <property type="entry name" value="OS09G0421700 PROTEIN"/>
    <property type="match status" value="1"/>
</dbReference>
<feature type="region of interest" description="Disordered" evidence="1">
    <location>
        <begin position="1"/>
        <end position="39"/>
    </location>
</feature>
<organism evidence="3 4">
    <name type="scientific">Panicum virgatum</name>
    <name type="common">Blackwell switchgrass</name>
    <dbReference type="NCBI Taxonomy" id="38727"/>
    <lineage>
        <taxon>Eukaryota</taxon>
        <taxon>Viridiplantae</taxon>
        <taxon>Streptophyta</taxon>
        <taxon>Embryophyta</taxon>
        <taxon>Tracheophyta</taxon>
        <taxon>Spermatophyta</taxon>
        <taxon>Magnoliopsida</taxon>
        <taxon>Liliopsida</taxon>
        <taxon>Poales</taxon>
        <taxon>Poaceae</taxon>
        <taxon>PACMAD clade</taxon>
        <taxon>Panicoideae</taxon>
        <taxon>Panicodae</taxon>
        <taxon>Paniceae</taxon>
        <taxon>Panicinae</taxon>
        <taxon>Panicum</taxon>
        <taxon>Panicum sect. Hiantes</taxon>
    </lineage>
</organism>
<accession>A0A8T0PCE2</accession>
<evidence type="ECO:0000259" key="2">
    <source>
        <dbReference type="PROSITE" id="PS00028"/>
    </source>
</evidence>
<proteinExistence type="predicted"/>
<gene>
    <name evidence="3" type="ORF">PVAP13_8NG211906</name>
</gene>
<feature type="domain" description="C2H2-type" evidence="2">
    <location>
        <begin position="319"/>
        <end position="341"/>
    </location>
</feature>
<dbReference type="InterPro" id="IPR036236">
    <property type="entry name" value="Znf_C2H2_sf"/>
</dbReference>
<reference evidence="3" key="1">
    <citation type="submission" date="2020-05" db="EMBL/GenBank/DDBJ databases">
        <title>WGS assembly of Panicum virgatum.</title>
        <authorList>
            <person name="Lovell J.T."/>
            <person name="Jenkins J."/>
            <person name="Shu S."/>
            <person name="Juenger T.E."/>
            <person name="Schmutz J."/>
        </authorList>
    </citation>
    <scope>NUCLEOTIDE SEQUENCE</scope>
    <source>
        <strain evidence="3">AP13</strain>
    </source>
</reference>
<dbReference type="SMART" id="SM00355">
    <property type="entry name" value="ZnF_C2H2"/>
    <property type="match status" value="4"/>
</dbReference>
<dbReference type="InterPro" id="IPR013087">
    <property type="entry name" value="Znf_C2H2_type"/>
</dbReference>
<sequence length="391" mass="43329">MESARRGRPATVGASVDDDSSRSPDPMLPHVTEDDATPPAAALAFQQHLARDQPGDSLLVIRDALLSQLQKDRLRQEIILAELGKIECALALGSADAERAKPAAPFAFNKQVSHGRGSVDPERDVDVDEVHDPKKKDEAHGRVERESEKPATADLVDECLRTSGGNGKAAGQENAAPDESSETMLPKKTFPCSVKWTCSICQVKATSQGNLREHFAGQKHWSKVASLVSKNNAKSQKAKETAEKSGNALSMWACRFCQSNCTCQSDLENHRKGKRHQRNIRALMEECKNMESNYASPKVKSDLNNVPQDEEGRVPTWICSLCQARCTRQSELENHLRGKRHRLNFLLLQEEEAKLYLSLSFCEVCNLQCNSEKMLAHHRTGKKHLAKLNGC</sequence>
<dbReference type="GO" id="GO:0003676">
    <property type="term" value="F:nucleic acid binding"/>
    <property type="evidence" value="ECO:0007669"/>
    <property type="project" value="InterPro"/>
</dbReference>